<dbReference type="GO" id="GO:0005524">
    <property type="term" value="F:ATP binding"/>
    <property type="evidence" value="ECO:0007669"/>
    <property type="project" value="UniProtKB-KW"/>
</dbReference>
<dbReference type="InterPro" id="IPR003593">
    <property type="entry name" value="AAA+_ATPase"/>
</dbReference>
<name>A0ABD6CUZ1_9EURY</name>
<evidence type="ECO:0000256" key="3">
    <source>
        <dbReference type="ARBA" id="ARBA00022840"/>
    </source>
</evidence>
<sequence length="247" mass="26882">MQKLKRHLSKVASMGALSLSSVSKFFGDQVGVADLTLDIEHGQTVVLFGHNGSGKTTLLRMLATLSRPTAGTISLDGTPLSRDRPHLRDEIGVVSHETYLYDELTARENLRLHARLHGVDPDRCAERLDAVGLTHRGSDPAGEFSHGMAKRLSFARATIHDPEVLLLDEPFSGLDRESRGRIVARLRDLDDTTLLVATHDLDRGFDLADRVLLLADGRRVGDVTTATCAGPAAVERTYERRVAGSTG</sequence>
<dbReference type="AlphaFoldDB" id="A0ABD6CUZ1"/>
<dbReference type="InterPro" id="IPR017871">
    <property type="entry name" value="ABC_transporter-like_CS"/>
</dbReference>
<dbReference type="Gene3D" id="3.40.50.300">
    <property type="entry name" value="P-loop containing nucleotide triphosphate hydrolases"/>
    <property type="match status" value="1"/>
</dbReference>
<accession>A0ABD6CUZ1</accession>
<dbReference type="InterPro" id="IPR003439">
    <property type="entry name" value="ABC_transporter-like_ATP-bd"/>
</dbReference>
<dbReference type="RefSeq" id="WP_379823034.1">
    <property type="nucleotide sequence ID" value="NZ_CP187151.1"/>
</dbReference>
<dbReference type="PANTHER" id="PTHR42939:SF1">
    <property type="entry name" value="ABC TRANSPORTER ATP-BINDING PROTEIN ALBC-RELATED"/>
    <property type="match status" value="1"/>
</dbReference>
<dbReference type="PANTHER" id="PTHR42939">
    <property type="entry name" value="ABC TRANSPORTER ATP-BINDING PROTEIN ALBC-RELATED"/>
    <property type="match status" value="1"/>
</dbReference>
<comment type="caution">
    <text evidence="5">The sequence shown here is derived from an EMBL/GenBank/DDBJ whole genome shotgun (WGS) entry which is preliminary data.</text>
</comment>
<evidence type="ECO:0000259" key="4">
    <source>
        <dbReference type="PROSITE" id="PS50893"/>
    </source>
</evidence>
<dbReference type="PROSITE" id="PS00211">
    <property type="entry name" value="ABC_TRANSPORTER_1"/>
    <property type="match status" value="1"/>
</dbReference>
<dbReference type="CDD" id="cd03230">
    <property type="entry name" value="ABC_DR_subfamily_A"/>
    <property type="match status" value="1"/>
</dbReference>
<keyword evidence="1" id="KW-0813">Transport</keyword>
<feature type="domain" description="ABC transporter" evidence="4">
    <location>
        <begin position="17"/>
        <end position="241"/>
    </location>
</feature>
<proteinExistence type="predicted"/>
<dbReference type="SMART" id="SM00382">
    <property type="entry name" value="AAA"/>
    <property type="match status" value="1"/>
</dbReference>
<evidence type="ECO:0000256" key="2">
    <source>
        <dbReference type="ARBA" id="ARBA00022741"/>
    </source>
</evidence>
<dbReference type="EMBL" id="JBHUDL010000003">
    <property type="protein sequence ID" value="MFD1632172.1"/>
    <property type="molecule type" value="Genomic_DNA"/>
</dbReference>
<dbReference type="Proteomes" id="UP001597075">
    <property type="component" value="Unassembled WGS sequence"/>
</dbReference>
<keyword evidence="3 5" id="KW-0067">ATP-binding</keyword>
<dbReference type="SUPFAM" id="SSF52540">
    <property type="entry name" value="P-loop containing nucleoside triphosphate hydrolases"/>
    <property type="match status" value="1"/>
</dbReference>
<keyword evidence="2" id="KW-0547">Nucleotide-binding</keyword>
<dbReference type="InterPro" id="IPR027417">
    <property type="entry name" value="P-loop_NTPase"/>
</dbReference>
<dbReference type="InterPro" id="IPR051782">
    <property type="entry name" value="ABC_Transporter_VariousFunc"/>
</dbReference>
<evidence type="ECO:0000313" key="6">
    <source>
        <dbReference type="Proteomes" id="UP001597075"/>
    </source>
</evidence>
<gene>
    <name evidence="5" type="ORF">ACFSBJ_00210</name>
</gene>
<protein>
    <submittedName>
        <fullName evidence="5">ABC transporter ATP-binding protein</fullName>
    </submittedName>
</protein>
<keyword evidence="6" id="KW-1185">Reference proteome</keyword>
<evidence type="ECO:0000313" key="5">
    <source>
        <dbReference type="EMBL" id="MFD1632172.1"/>
    </source>
</evidence>
<dbReference type="Pfam" id="PF00005">
    <property type="entry name" value="ABC_tran"/>
    <property type="match status" value="1"/>
</dbReference>
<evidence type="ECO:0000256" key="1">
    <source>
        <dbReference type="ARBA" id="ARBA00022448"/>
    </source>
</evidence>
<reference evidence="5 6" key="1">
    <citation type="journal article" date="2019" name="Int. J. Syst. Evol. Microbiol.">
        <title>The Global Catalogue of Microorganisms (GCM) 10K type strain sequencing project: providing services to taxonomists for standard genome sequencing and annotation.</title>
        <authorList>
            <consortium name="The Broad Institute Genomics Platform"/>
            <consortium name="The Broad Institute Genome Sequencing Center for Infectious Disease"/>
            <person name="Wu L."/>
            <person name="Ma J."/>
        </authorList>
    </citation>
    <scope>NUCLEOTIDE SEQUENCE [LARGE SCALE GENOMIC DNA]</scope>
    <source>
        <strain evidence="5 6">CGMCC 1.10594</strain>
    </source>
</reference>
<dbReference type="PROSITE" id="PS50893">
    <property type="entry name" value="ABC_TRANSPORTER_2"/>
    <property type="match status" value="1"/>
</dbReference>
<organism evidence="5 6">
    <name type="scientific">Haloplanus ruber</name>
    <dbReference type="NCBI Taxonomy" id="869892"/>
    <lineage>
        <taxon>Archaea</taxon>
        <taxon>Methanobacteriati</taxon>
        <taxon>Methanobacteriota</taxon>
        <taxon>Stenosarchaea group</taxon>
        <taxon>Halobacteria</taxon>
        <taxon>Halobacteriales</taxon>
        <taxon>Haloferacaceae</taxon>
        <taxon>Haloplanus</taxon>
    </lineage>
</organism>